<dbReference type="Proteomes" id="UP000689195">
    <property type="component" value="Unassembled WGS sequence"/>
</dbReference>
<evidence type="ECO:0000313" key="1">
    <source>
        <dbReference type="EMBL" id="CAD8142279.1"/>
    </source>
</evidence>
<dbReference type="PANTHER" id="PTHR33706">
    <property type="entry name" value="MORN VARIANT REPEAT PROTEIN"/>
    <property type="match status" value="1"/>
</dbReference>
<comment type="caution">
    <text evidence="1">The sequence shown here is derived from an EMBL/GenBank/DDBJ whole genome shotgun (WGS) entry which is preliminary data.</text>
</comment>
<dbReference type="AlphaFoldDB" id="A0A8S1SSH3"/>
<accession>A0A8S1SSH3</accession>
<dbReference type="EMBL" id="CAJJDO010000011">
    <property type="protein sequence ID" value="CAD8142279.1"/>
    <property type="molecule type" value="Genomic_DNA"/>
</dbReference>
<keyword evidence="2" id="KW-1185">Reference proteome</keyword>
<evidence type="ECO:0000313" key="2">
    <source>
        <dbReference type="Proteomes" id="UP000689195"/>
    </source>
</evidence>
<proteinExistence type="predicted"/>
<protein>
    <submittedName>
        <fullName evidence="1">Uncharacterized protein</fullName>
    </submittedName>
</protein>
<reference evidence="1" key="1">
    <citation type="submission" date="2021-01" db="EMBL/GenBank/DDBJ databases">
        <authorList>
            <consortium name="Genoscope - CEA"/>
            <person name="William W."/>
        </authorList>
    </citation>
    <scope>NUCLEOTIDE SEQUENCE</scope>
</reference>
<dbReference type="PANTHER" id="PTHR33706:SF1">
    <property type="entry name" value="TPR REPEAT PROTEIN"/>
    <property type="match status" value="1"/>
</dbReference>
<name>A0A8S1SSH3_9CILI</name>
<gene>
    <name evidence="1" type="ORF">PPENT_87.1.T0110060</name>
</gene>
<organism evidence="1 2">
    <name type="scientific">Paramecium pentaurelia</name>
    <dbReference type="NCBI Taxonomy" id="43138"/>
    <lineage>
        <taxon>Eukaryota</taxon>
        <taxon>Sar</taxon>
        <taxon>Alveolata</taxon>
        <taxon>Ciliophora</taxon>
        <taxon>Intramacronucleata</taxon>
        <taxon>Oligohymenophorea</taxon>
        <taxon>Peniculida</taxon>
        <taxon>Parameciidae</taxon>
        <taxon>Paramecium</taxon>
    </lineage>
</organism>
<sequence>MKNIILQSPFKQYKYQQNQLKQHNRNPQNFIEEKRIFELQGKLAYYDPYKYSQFFGIVQVQIEYSKNGIQTIIYNGQILRKQKSYGTDNQHQNIEHLEQIQYLSWEGNYGKNNQKIGEWIAFWKGERLQAGGNYDEFEYKIGQWVELDQNFCEFIFIFINLYQLLSSLPFRKLQKWKKIRFLLTGGGLYDENEQRNGSWTDLHINFNEFLIISIQSWNQITYSGVYKNDKKQGLWNTIFQREIMLYYIIYNLISGGGQYDENGLKNDKWTDIDDQICDMYNNVIYVGEYAKGIKKGNWITIKNGNIIGGGNFDVYGMKNGKWIDVINNFNQQINYKYYFRRNNITEAGSYLNGIRVGQWNYVYRGQIIGGGSYNDEGFKNGEWIEFYDNSKRYIDVLCKGVYYNGIKSGKWITINKGEKIGEGQYNENGLKIGNWIELDQQFREYKQVIYVGKYENGKKYGQWDIMRFGNIIGGGQYNDDGLKIGKWQDLDGSFCNIKQVTYVGEYQNGVKYGKWDSIRFRIIIGQGEYNYIGQKIGKWIDLDDHYHKQEFILINSLVQNRQLKQEFIKMGKNMGNGKLIIKDKSCGGQYDFDWTKKGKWIEPIQNFYSLKEILFEGIYNQGQKIGKWKSYKKSQTLGGGLYNEQGLKHGKWIDLDDDYQSFRQITYSGQYFNGKQKGNWYILYKEDLIGGGSYNEQGLKDGKRIEIQDNFQRFCQLTYAGEFQNGKKKGRWFILYQGNAFGGGHYNQIGLKNGEWIETDDSFFDWNMKIHFITYHQGIKQNQQLISRL</sequence>
<dbReference type="OrthoDB" id="317388at2759"/>